<dbReference type="Pfam" id="PF05016">
    <property type="entry name" value="ParE_toxin"/>
    <property type="match status" value="1"/>
</dbReference>
<keyword evidence="1" id="KW-1277">Toxin-antitoxin system</keyword>
<proteinExistence type="predicted"/>
<accession>A0ABS8I0A6</accession>
<dbReference type="EMBL" id="JAIVFQ010000001">
    <property type="protein sequence ID" value="MCC5597725.1"/>
    <property type="molecule type" value="Genomic_DNA"/>
</dbReference>
<dbReference type="InterPro" id="IPR007712">
    <property type="entry name" value="RelE/ParE_toxin"/>
</dbReference>
<dbReference type="InterPro" id="IPR052747">
    <property type="entry name" value="TA_system_RelE_toxin"/>
</dbReference>
<dbReference type="PANTHER" id="PTHR38813:SF1">
    <property type="entry name" value="TOXIN RELE1-RELATED"/>
    <property type="match status" value="1"/>
</dbReference>
<dbReference type="InterPro" id="IPR035093">
    <property type="entry name" value="RelE/ParE_toxin_dom_sf"/>
</dbReference>
<dbReference type="Gene3D" id="3.30.2310.20">
    <property type="entry name" value="RelE-like"/>
    <property type="match status" value="1"/>
</dbReference>
<dbReference type="PANTHER" id="PTHR38813">
    <property type="match status" value="1"/>
</dbReference>
<dbReference type="Proteomes" id="UP001199525">
    <property type="component" value="Unassembled WGS sequence"/>
</dbReference>
<comment type="caution">
    <text evidence="2">The sequence shown here is derived from an EMBL/GenBank/DDBJ whole genome shotgun (WGS) entry which is preliminary data.</text>
</comment>
<keyword evidence="3" id="KW-1185">Reference proteome</keyword>
<evidence type="ECO:0000256" key="1">
    <source>
        <dbReference type="ARBA" id="ARBA00022649"/>
    </source>
</evidence>
<dbReference type="SUPFAM" id="SSF143011">
    <property type="entry name" value="RelE-like"/>
    <property type="match status" value="1"/>
</dbReference>
<reference evidence="2 3" key="1">
    <citation type="journal article" date="2021" name="Microorganisms">
        <title>Genome Evolution of Filamentous Cyanobacterium Nostoc Species: From Facultative Symbiosis to Free Living.</title>
        <authorList>
            <person name="Huo D."/>
            <person name="Li H."/>
            <person name="Cai F."/>
            <person name="Guo X."/>
            <person name="Qiao Z."/>
            <person name="Wang W."/>
            <person name="Yu G."/>
            <person name="Li R."/>
        </authorList>
    </citation>
    <scope>NUCLEOTIDE SEQUENCE [LARGE SCALE GENOMIC DNA]</scope>
    <source>
        <strain evidence="2 3">CHAB 5714</strain>
    </source>
</reference>
<gene>
    <name evidence="2" type="ORF">LC586_00320</name>
</gene>
<organism evidence="2 3">
    <name type="scientific">Nostoc favosum CHAB5714</name>
    <dbReference type="NCBI Taxonomy" id="2780399"/>
    <lineage>
        <taxon>Bacteria</taxon>
        <taxon>Bacillati</taxon>
        <taxon>Cyanobacteriota</taxon>
        <taxon>Cyanophyceae</taxon>
        <taxon>Nostocales</taxon>
        <taxon>Nostocaceae</taxon>
        <taxon>Nostoc</taxon>
        <taxon>Nostoc favosum</taxon>
    </lineage>
</organism>
<dbReference type="RefSeq" id="WP_229482421.1">
    <property type="nucleotide sequence ID" value="NZ_JAIVFQ010000001.1"/>
</dbReference>
<sequence>MNIEFRKSFEKDLNNIRDEALLKKIKAVIEEVENAENLSNISNIKKLQADGNYYRIRIGDYRVGIAVSESVVLFLRVLHRKDVYRYFP</sequence>
<evidence type="ECO:0000313" key="2">
    <source>
        <dbReference type="EMBL" id="MCC5597725.1"/>
    </source>
</evidence>
<evidence type="ECO:0000313" key="3">
    <source>
        <dbReference type="Proteomes" id="UP001199525"/>
    </source>
</evidence>
<protein>
    <submittedName>
        <fullName evidence="2">Type II toxin-antitoxin system RelE/ParE family toxin</fullName>
    </submittedName>
</protein>
<name>A0ABS8I0A6_9NOSO</name>